<evidence type="ECO:0000313" key="2">
    <source>
        <dbReference type="EMBL" id="TEW71828.1"/>
    </source>
</evidence>
<dbReference type="InterPro" id="IPR050553">
    <property type="entry name" value="Thioredoxin_ResA/DsbE_sf"/>
</dbReference>
<dbReference type="GO" id="GO:0016491">
    <property type="term" value="F:oxidoreductase activity"/>
    <property type="evidence" value="ECO:0007669"/>
    <property type="project" value="InterPro"/>
</dbReference>
<feature type="domain" description="Thioredoxin" evidence="1">
    <location>
        <begin position="157"/>
        <end position="291"/>
    </location>
</feature>
<dbReference type="AlphaFoldDB" id="A0A4Y8AQ96"/>
<dbReference type="PANTHER" id="PTHR42852:SF13">
    <property type="entry name" value="PROTEIN DIPZ"/>
    <property type="match status" value="1"/>
</dbReference>
<accession>A0A4Y8AQ96</accession>
<dbReference type="InterPro" id="IPR036249">
    <property type="entry name" value="Thioredoxin-like_sf"/>
</dbReference>
<dbReference type="CDD" id="cd02966">
    <property type="entry name" value="TlpA_like_family"/>
    <property type="match status" value="1"/>
</dbReference>
<dbReference type="Pfam" id="PF00578">
    <property type="entry name" value="AhpC-TSA"/>
    <property type="match status" value="1"/>
</dbReference>
<dbReference type="PANTHER" id="PTHR42852">
    <property type="entry name" value="THIOL:DISULFIDE INTERCHANGE PROTEIN DSBE"/>
    <property type="match status" value="1"/>
</dbReference>
<dbReference type="GO" id="GO:0016209">
    <property type="term" value="F:antioxidant activity"/>
    <property type="evidence" value="ECO:0007669"/>
    <property type="project" value="InterPro"/>
</dbReference>
<comment type="caution">
    <text evidence="2">The sequence shown here is derived from an EMBL/GenBank/DDBJ whole genome shotgun (WGS) entry which is preliminary data.</text>
</comment>
<gene>
    <name evidence="2" type="ORF">E2488_15270</name>
</gene>
<dbReference type="EMBL" id="SNQI01000007">
    <property type="protein sequence ID" value="TEW71828.1"/>
    <property type="molecule type" value="Genomic_DNA"/>
</dbReference>
<organism evidence="2 3">
    <name type="scientific">Gramella jeungdoensis</name>
    <dbReference type="NCBI Taxonomy" id="708091"/>
    <lineage>
        <taxon>Bacteria</taxon>
        <taxon>Pseudomonadati</taxon>
        <taxon>Bacteroidota</taxon>
        <taxon>Flavobacteriia</taxon>
        <taxon>Flavobacteriales</taxon>
        <taxon>Flavobacteriaceae</taxon>
        <taxon>Christiangramia</taxon>
    </lineage>
</organism>
<dbReference type="PROSITE" id="PS51352">
    <property type="entry name" value="THIOREDOXIN_2"/>
    <property type="match status" value="1"/>
</dbReference>
<protein>
    <submittedName>
        <fullName evidence="2">TlpA family protein disulfide reductase</fullName>
    </submittedName>
</protein>
<name>A0A4Y8AQ96_9FLAO</name>
<dbReference type="InterPro" id="IPR013766">
    <property type="entry name" value="Thioredoxin_domain"/>
</dbReference>
<sequence>MPQVKILILIFIVTMLNGCQKENKNLYKTTELQNGFPEILKPLEKDLPFKILSHSILESNNDSINIYFGSLKQGKQKGNWIALSSKNQIKQFSTVDLKQNPKNEKENDIDLEFNNSRNRVSLRIKEFDTINNRITYSWINQTTLTDSLSVLTIDKPLAKGKTFPSIELTDINGKKFNIDNLKEQTIVINWWAVWCAPCRKEIPGLNKLVNKYSDKNVQFISITDDSMDKVSDFLKNNEFEYDITFISKNDRVLFGNSYPKNIVIDSNKNVTFYKEGGNENVWLEIDQHLTEMNNIK</sequence>
<reference evidence="2 3" key="1">
    <citation type="journal article" date="2011" name="J. Microbiol.">
        <title>Gramella jeungdoensis sp. nov., isolated from a solar saltern in Korea.</title>
        <authorList>
            <person name="Joung Y."/>
            <person name="Kim H."/>
            <person name="Jang T."/>
            <person name="Ahn T.S."/>
            <person name="Joh K."/>
        </authorList>
    </citation>
    <scope>NUCLEOTIDE SEQUENCE [LARGE SCALE GENOMIC DNA]</scope>
    <source>
        <strain evidence="2 3">KCTC 23123</strain>
    </source>
</reference>
<dbReference type="InterPro" id="IPR000866">
    <property type="entry name" value="AhpC/TSA"/>
</dbReference>
<proteinExistence type="predicted"/>
<dbReference type="Proteomes" id="UP000298517">
    <property type="component" value="Unassembled WGS sequence"/>
</dbReference>
<evidence type="ECO:0000313" key="3">
    <source>
        <dbReference type="Proteomes" id="UP000298517"/>
    </source>
</evidence>
<dbReference type="SUPFAM" id="SSF52833">
    <property type="entry name" value="Thioredoxin-like"/>
    <property type="match status" value="1"/>
</dbReference>
<dbReference type="Gene3D" id="3.40.30.10">
    <property type="entry name" value="Glutaredoxin"/>
    <property type="match status" value="1"/>
</dbReference>
<evidence type="ECO:0000259" key="1">
    <source>
        <dbReference type="PROSITE" id="PS51352"/>
    </source>
</evidence>
<keyword evidence="3" id="KW-1185">Reference proteome</keyword>